<evidence type="ECO:0000313" key="2">
    <source>
        <dbReference type="EMBL" id="RWR86276.1"/>
    </source>
</evidence>
<gene>
    <name evidence="2" type="ORF">CKAN_01516600</name>
</gene>
<feature type="transmembrane region" description="Helical" evidence="1">
    <location>
        <begin position="12"/>
        <end position="37"/>
    </location>
</feature>
<keyword evidence="1" id="KW-1133">Transmembrane helix</keyword>
<keyword evidence="1" id="KW-0812">Transmembrane</keyword>
<dbReference type="OrthoDB" id="723894at2759"/>
<protein>
    <submittedName>
        <fullName evidence="2">Tetraspanin-18</fullName>
    </submittedName>
</protein>
<proteinExistence type="predicted"/>
<evidence type="ECO:0000256" key="1">
    <source>
        <dbReference type="SAM" id="Phobius"/>
    </source>
</evidence>
<keyword evidence="1" id="KW-0472">Membrane</keyword>
<feature type="transmembrane region" description="Helical" evidence="1">
    <location>
        <begin position="147"/>
        <end position="171"/>
    </location>
</feature>
<accession>A0A443P6E5</accession>
<sequence length="298" mass="33920">MRPSWFWWSRSFIAFLLKFLNFLQAFVGVWIIIYSIWMFGHWNKHGPIPRPPPSATSPENAVYLTPLLNSQYPAILRTNFDVIRVQEHGISRKLEVEMASGFDGGVQFDLNALPVPWFIYWFMGIGILLCFVTCIGYIAAEAINACCLCFYTMLTFVIIAFEAAIVGFIAFHKHWDEASLFTKSDLPYDPTGELDSLRSFIDNNIDLCRWVGLAVVFIQALSLLLSIILRAMVSSRKEKHDSDDENPVRGGSWQPLINSQGVTSALTSTDSKGIRPHTWSTRMRQKYGLNMSAFTFDH</sequence>
<dbReference type="EMBL" id="QPKB01000006">
    <property type="protein sequence ID" value="RWR86276.1"/>
    <property type="molecule type" value="Genomic_DNA"/>
</dbReference>
<reference evidence="2 3" key="1">
    <citation type="journal article" date="2019" name="Nat. Plants">
        <title>Stout camphor tree genome fills gaps in understanding of flowering plant genome evolution.</title>
        <authorList>
            <person name="Chaw S.M."/>
            <person name="Liu Y.C."/>
            <person name="Wu Y.W."/>
            <person name="Wang H.Y."/>
            <person name="Lin C.I."/>
            <person name="Wu C.S."/>
            <person name="Ke H.M."/>
            <person name="Chang L.Y."/>
            <person name="Hsu C.Y."/>
            <person name="Yang H.T."/>
            <person name="Sudianto E."/>
            <person name="Hsu M.H."/>
            <person name="Wu K.P."/>
            <person name="Wang L.N."/>
            <person name="Leebens-Mack J.H."/>
            <person name="Tsai I.J."/>
        </authorList>
    </citation>
    <scope>NUCLEOTIDE SEQUENCE [LARGE SCALE GENOMIC DNA]</scope>
    <source>
        <strain evidence="3">cv. Chaw 1501</strain>
        <tissue evidence="2">Young leaves</tissue>
    </source>
</reference>
<organism evidence="2 3">
    <name type="scientific">Cinnamomum micranthum f. kanehirae</name>
    <dbReference type="NCBI Taxonomy" id="337451"/>
    <lineage>
        <taxon>Eukaryota</taxon>
        <taxon>Viridiplantae</taxon>
        <taxon>Streptophyta</taxon>
        <taxon>Embryophyta</taxon>
        <taxon>Tracheophyta</taxon>
        <taxon>Spermatophyta</taxon>
        <taxon>Magnoliopsida</taxon>
        <taxon>Magnoliidae</taxon>
        <taxon>Laurales</taxon>
        <taxon>Lauraceae</taxon>
        <taxon>Cinnamomum</taxon>
    </lineage>
</organism>
<feature type="transmembrane region" description="Helical" evidence="1">
    <location>
        <begin position="210"/>
        <end position="229"/>
    </location>
</feature>
<keyword evidence="3" id="KW-1185">Reference proteome</keyword>
<name>A0A443P6E5_9MAGN</name>
<dbReference type="AlphaFoldDB" id="A0A443P6E5"/>
<comment type="caution">
    <text evidence="2">The sequence shown here is derived from an EMBL/GenBank/DDBJ whole genome shotgun (WGS) entry which is preliminary data.</text>
</comment>
<evidence type="ECO:0000313" key="3">
    <source>
        <dbReference type="Proteomes" id="UP000283530"/>
    </source>
</evidence>
<feature type="transmembrane region" description="Helical" evidence="1">
    <location>
        <begin position="118"/>
        <end position="140"/>
    </location>
</feature>
<dbReference type="Proteomes" id="UP000283530">
    <property type="component" value="Unassembled WGS sequence"/>
</dbReference>